<dbReference type="InterPro" id="IPR010730">
    <property type="entry name" value="HET"/>
</dbReference>
<sequence length="653" mass="71847">MEHATHHRYTGLPLDQDDTFRLIRLQPGRGDEPLTMRLENSQLNDPPPYEALSYVWGDASHTTTITILDPDSSNNDPVQAPVTINCHAALKRLRHPHTSRTLWVDAICINQSHLPERNHQLSLMGRIYRTARRVAVHLGEAADASDDVMRWIRQLHWPAAANDDAANAAANAAAQRAQLHIIEPPAARAARPDDASIAALLRRPWFHRVWVLQEIALARAAVVVCGGGAEEEEEEEAVRWECFLAFRYWLWGSRRAGSTTYARPIIGSLPSWADLLEVLAATRHCGASDPRDKLYALLPLFDRAEETSAGARSSSVSSLRPDYRLATAVVFTDLAARLLEVHGLELLRWVVSPARVAGLPSWVPDWSVNARSRQLESHRATPFRAGFRHDILLDWEQWKRGLIVKHPKTLTSKYINTDGDETVALNVGGVCLGAIKTLGDVCEVEHGRSPSGDWTSLLASIKNIGQLSPPADSQIVSESKDELSSFLITLATGLAHPHSTKNALKTADVGDITKNEHASFFMGDETLFRDKSRDFPGSDQQSSSMISNCDGRRLFVTNTDYVGLAPAAASVGDIVMVIENASVPFVLRPPSGPPDGWKHSEGDEASASGATCDSKQVLQLVGEAYLQGVMGGEIWELVDNETSHWHIEELLIS</sequence>
<evidence type="ECO:0000313" key="3">
    <source>
        <dbReference type="Proteomes" id="UP001583177"/>
    </source>
</evidence>
<comment type="caution">
    <text evidence="2">The sequence shown here is derived from an EMBL/GenBank/DDBJ whole genome shotgun (WGS) entry which is preliminary data.</text>
</comment>
<feature type="domain" description="Heterokaryon incompatibility" evidence="1">
    <location>
        <begin position="49"/>
        <end position="214"/>
    </location>
</feature>
<dbReference type="PANTHER" id="PTHR24148">
    <property type="entry name" value="ANKYRIN REPEAT DOMAIN-CONTAINING PROTEIN 39 HOMOLOG-RELATED"/>
    <property type="match status" value="1"/>
</dbReference>
<proteinExistence type="predicted"/>
<dbReference type="Proteomes" id="UP001583177">
    <property type="component" value="Unassembled WGS sequence"/>
</dbReference>
<evidence type="ECO:0000313" key="2">
    <source>
        <dbReference type="EMBL" id="KAL1883316.1"/>
    </source>
</evidence>
<organism evidence="2 3">
    <name type="scientific">Diaporthe australafricana</name>
    <dbReference type="NCBI Taxonomy" id="127596"/>
    <lineage>
        <taxon>Eukaryota</taxon>
        <taxon>Fungi</taxon>
        <taxon>Dikarya</taxon>
        <taxon>Ascomycota</taxon>
        <taxon>Pezizomycotina</taxon>
        <taxon>Sordariomycetes</taxon>
        <taxon>Sordariomycetidae</taxon>
        <taxon>Diaporthales</taxon>
        <taxon>Diaporthaceae</taxon>
        <taxon>Diaporthe</taxon>
    </lineage>
</organism>
<dbReference type="InterPro" id="IPR052895">
    <property type="entry name" value="HetReg/Transcr_Mod"/>
</dbReference>
<keyword evidence="3" id="KW-1185">Reference proteome</keyword>
<dbReference type="Pfam" id="PF06985">
    <property type="entry name" value="HET"/>
    <property type="match status" value="1"/>
</dbReference>
<protein>
    <recommendedName>
        <fullName evidence="1">Heterokaryon incompatibility domain-containing protein</fullName>
    </recommendedName>
</protein>
<name>A0ABR3Y5V5_9PEZI</name>
<dbReference type="Pfam" id="PF26639">
    <property type="entry name" value="Het-6_barrel"/>
    <property type="match status" value="1"/>
</dbReference>
<dbReference type="EMBL" id="JAWRVE010000002">
    <property type="protein sequence ID" value="KAL1883316.1"/>
    <property type="molecule type" value="Genomic_DNA"/>
</dbReference>
<evidence type="ECO:0000259" key="1">
    <source>
        <dbReference type="Pfam" id="PF06985"/>
    </source>
</evidence>
<dbReference type="PANTHER" id="PTHR24148:SF73">
    <property type="entry name" value="HET DOMAIN PROTEIN (AFU_ORTHOLOGUE AFUA_8G01020)"/>
    <property type="match status" value="1"/>
</dbReference>
<gene>
    <name evidence="2" type="ORF">Daus18300_000374</name>
</gene>
<accession>A0ABR3Y5V5</accession>
<reference evidence="2 3" key="1">
    <citation type="journal article" date="2024" name="IMA Fungus">
        <title>IMA Genome - F19 : A genome assembly and annotation guide to empower mycologists, including annotated draft genome sequences of Ceratocystis pirilliformis, Diaporthe australafricana, Fusarium ophioides, Paecilomyces lecythidis, and Sporothrix stenoceras.</title>
        <authorList>
            <person name="Aylward J."/>
            <person name="Wilson A.M."/>
            <person name="Visagie C.M."/>
            <person name="Spraker J."/>
            <person name="Barnes I."/>
            <person name="Buitendag C."/>
            <person name="Ceriani C."/>
            <person name="Del Mar Angel L."/>
            <person name="du Plessis D."/>
            <person name="Fuchs T."/>
            <person name="Gasser K."/>
            <person name="Kramer D."/>
            <person name="Li W."/>
            <person name="Munsamy K."/>
            <person name="Piso A."/>
            <person name="Price J.L."/>
            <person name="Sonnekus B."/>
            <person name="Thomas C."/>
            <person name="van der Nest A."/>
            <person name="van Dijk A."/>
            <person name="van Heerden A."/>
            <person name="van Vuuren N."/>
            <person name="Yilmaz N."/>
            <person name="Duong T.A."/>
            <person name="van der Merwe N.A."/>
            <person name="Wingfield M.J."/>
            <person name="Wingfield B.D."/>
        </authorList>
    </citation>
    <scope>NUCLEOTIDE SEQUENCE [LARGE SCALE GENOMIC DNA]</scope>
    <source>
        <strain evidence="2 3">CMW 18300</strain>
    </source>
</reference>